<dbReference type="EMBL" id="CAJNOC010008449">
    <property type="protein sequence ID" value="CAF1115757.1"/>
    <property type="molecule type" value="Genomic_DNA"/>
</dbReference>
<sequence length="97" mass="11803">MDYFEKQWIEKIKPEIWNHHESDIQTNNKIEGFHSALNKLVKTNHPNIFHLIFFLKQHQSSVLVEYEHLKQAQVTTKKSKKDQDKELRLELIKREHK</sequence>
<dbReference type="Proteomes" id="UP000663879">
    <property type="component" value="Unassembled WGS sequence"/>
</dbReference>
<organism evidence="1 2">
    <name type="scientific">Brachionus calyciflorus</name>
    <dbReference type="NCBI Taxonomy" id="104777"/>
    <lineage>
        <taxon>Eukaryota</taxon>
        <taxon>Metazoa</taxon>
        <taxon>Spiralia</taxon>
        <taxon>Gnathifera</taxon>
        <taxon>Rotifera</taxon>
        <taxon>Eurotatoria</taxon>
        <taxon>Monogononta</taxon>
        <taxon>Pseudotrocha</taxon>
        <taxon>Ploima</taxon>
        <taxon>Brachionidae</taxon>
        <taxon>Brachionus</taxon>
    </lineage>
</organism>
<proteinExistence type="predicted"/>
<dbReference type="OrthoDB" id="10003725at2759"/>
<keyword evidence="2" id="KW-1185">Reference proteome</keyword>
<protein>
    <submittedName>
        <fullName evidence="1">Uncharacterized protein</fullName>
    </submittedName>
</protein>
<name>A0A814Q5W2_9BILA</name>
<dbReference type="AlphaFoldDB" id="A0A814Q5W2"/>
<comment type="caution">
    <text evidence="1">The sequence shown here is derived from an EMBL/GenBank/DDBJ whole genome shotgun (WGS) entry which is preliminary data.</text>
</comment>
<accession>A0A814Q5W2</accession>
<gene>
    <name evidence="1" type="ORF">OXX778_LOCUS21824</name>
</gene>
<reference evidence="1" key="1">
    <citation type="submission" date="2021-02" db="EMBL/GenBank/DDBJ databases">
        <authorList>
            <person name="Nowell W R."/>
        </authorList>
    </citation>
    <scope>NUCLEOTIDE SEQUENCE</scope>
    <source>
        <strain evidence="1">Ploen Becks lab</strain>
    </source>
</reference>
<evidence type="ECO:0000313" key="1">
    <source>
        <dbReference type="EMBL" id="CAF1115757.1"/>
    </source>
</evidence>
<evidence type="ECO:0000313" key="2">
    <source>
        <dbReference type="Proteomes" id="UP000663879"/>
    </source>
</evidence>